<dbReference type="InterPro" id="IPR003663">
    <property type="entry name" value="Sugar/inositol_transpt"/>
</dbReference>
<name>A0AAW0E8D8_9AGAR</name>
<dbReference type="GO" id="GO:0005351">
    <property type="term" value="F:carbohydrate:proton symporter activity"/>
    <property type="evidence" value="ECO:0007669"/>
    <property type="project" value="TreeGrafter"/>
</dbReference>
<dbReference type="EMBL" id="JAYKXP010000003">
    <property type="protein sequence ID" value="KAK7060304.1"/>
    <property type="molecule type" value="Genomic_DNA"/>
</dbReference>
<dbReference type="PRINTS" id="PR00171">
    <property type="entry name" value="SUGRTRNSPORT"/>
</dbReference>
<comment type="similarity">
    <text evidence="2">Belongs to the major facilitator superfamily. Sugar transporter (TC 2.A.1.1) family.</text>
</comment>
<feature type="transmembrane region" description="Helical" evidence="8">
    <location>
        <begin position="250"/>
        <end position="271"/>
    </location>
</feature>
<dbReference type="InterPro" id="IPR050360">
    <property type="entry name" value="MFS_Sugar_Transporters"/>
</dbReference>
<evidence type="ECO:0000256" key="1">
    <source>
        <dbReference type="ARBA" id="ARBA00004141"/>
    </source>
</evidence>
<evidence type="ECO:0000256" key="5">
    <source>
        <dbReference type="ARBA" id="ARBA00022989"/>
    </source>
</evidence>
<evidence type="ECO:0000313" key="11">
    <source>
        <dbReference type="EMBL" id="KAK7060304.1"/>
    </source>
</evidence>
<evidence type="ECO:0000256" key="8">
    <source>
        <dbReference type="SAM" id="Phobius"/>
    </source>
</evidence>
<feature type="transmembrane region" description="Helical" evidence="8">
    <location>
        <begin position="123"/>
        <end position="145"/>
    </location>
</feature>
<keyword evidence="12" id="KW-1185">Reference proteome</keyword>
<feature type="transmembrane region" description="Helical" evidence="8">
    <location>
        <begin position="185"/>
        <end position="209"/>
    </location>
</feature>
<keyword evidence="5 8" id="KW-1133">Transmembrane helix</keyword>
<dbReference type="InterPro" id="IPR020846">
    <property type="entry name" value="MFS_dom"/>
</dbReference>
<evidence type="ECO:0000259" key="10">
    <source>
        <dbReference type="PROSITE" id="PS50850"/>
    </source>
</evidence>
<dbReference type="PROSITE" id="PS50850">
    <property type="entry name" value="MFS"/>
    <property type="match status" value="1"/>
</dbReference>
<dbReference type="Proteomes" id="UP001383192">
    <property type="component" value="Unassembled WGS sequence"/>
</dbReference>
<dbReference type="GO" id="GO:0016020">
    <property type="term" value="C:membrane"/>
    <property type="evidence" value="ECO:0007669"/>
    <property type="project" value="UniProtKB-SubCell"/>
</dbReference>
<evidence type="ECO:0000256" key="2">
    <source>
        <dbReference type="ARBA" id="ARBA00010992"/>
    </source>
</evidence>
<dbReference type="InterPro" id="IPR005828">
    <property type="entry name" value="MFS_sugar_transport-like"/>
</dbReference>
<dbReference type="PANTHER" id="PTHR48022">
    <property type="entry name" value="PLASTIDIC GLUCOSE TRANSPORTER 4"/>
    <property type="match status" value="1"/>
</dbReference>
<keyword evidence="9" id="KW-0732">Signal</keyword>
<dbReference type="InterPro" id="IPR005829">
    <property type="entry name" value="Sugar_transporter_CS"/>
</dbReference>
<reference evidence="11 12" key="1">
    <citation type="submission" date="2024-01" db="EMBL/GenBank/DDBJ databases">
        <title>A draft genome for a cacao thread blight-causing isolate of Paramarasmius palmivorus.</title>
        <authorList>
            <person name="Baruah I.K."/>
            <person name="Bukari Y."/>
            <person name="Amoako-Attah I."/>
            <person name="Meinhardt L.W."/>
            <person name="Bailey B.A."/>
            <person name="Cohen S.P."/>
        </authorList>
    </citation>
    <scope>NUCLEOTIDE SEQUENCE [LARGE SCALE GENOMIC DNA]</scope>
    <source>
        <strain evidence="11 12">GH-12</strain>
    </source>
</reference>
<evidence type="ECO:0000256" key="7">
    <source>
        <dbReference type="ARBA" id="ARBA00049119"/>
    </source>
</evidence>
<protein>
    <recommendedName>
        <fullName evidence="10">Major facilitator superfamily (MFS) profile domain-containing protein</fullName>
    </recommendedName>
</protein>
<comment type="caution">
    <text evidence="11">The sequence shown here is derived from an EMBL/GenBank/DDBJ whole genome shotgun (WGS) entry which is preliminary data.</text>
</comment>
<keyword evidence="3" id="KW-0813">Transport</keyword>
<evidence type="ECO:0000256" key="6">
    <source>
        <dbReference type="ARBA" id="ARBA00023136"/>
    </source>
</evidence>
<keyword evidence="4 8" id="KW-0812">Transmembrane</keyword>
<feature type="signal peptide" evidence="9">
    <location>
        <begin position="1"/>
        <end position="20"/>
    </location>
</feature>
<feature type="transmembrane region" description="Helical" evidence="8">
    <location>
        <begin position="221"/>
        <end position="238"/>
    </location>
</feature>
<dbReference type="Gene3D" id="1.20.1250.20">
    <property type="entry name" value="MFS general substrate transporter like domains"/>
    <property type="match status" value="1"/>
</dbReference>
<comment type="subcellular location">
    <subcellularLocation>
        <location evidence="1">Membrane</location>
        <topology evidence="1">Multi-pass membrane protein</topology>
    </subcellularLocation>
</comment>
<feature type="transmembrane region" description="Helical" evidence="8">
    <location>
        <begin position="154"/>
        <end position="173"/>
    </location>
</feature>
<dbReference type="PROSITE" id="PS00216">
    <property type="entry name" value="SUGAR_TRANSPORT_1"/>
    <property type="match status" value="1"/>
</dbReference>
<dbReference type="InterPro" id="IPR036259">
    <property type="entry name" value="MFS_trans_sf"/>
</dbReference>
<evidence type="ECO:0000256" key="9">
    <source>
        <dbReference type="SAM" id="SignalP"/>
    </source>
</evidence>
<proteinExistence type="inferred from homology"/>
<dbReference type="PANTHER" id="PTHR48022:SF81">
    <property type="entry name" value="MAJOR FACILITATOR SUPERFAMILY (MFS) PROFILE DOMAIN-CONTAINING PROTEIN"/>
    <property type="match status" value="1"/>
</dbReference>
<dbReference type="AlphaFoldDB" id="A0AAW0E8D8"/>
<organism evidence="11 12">
    <name type="scientific">Paramarasmius palmivorus</name>
    <dbReference type="NCBI Taxonomy" id="297713"/>
    <lineage>
        <taxon>Eukaryota</taxon>
        <taxon>Fungi</taxon>
        <taxon>Dikarya</taxon>
        <taxon>Basidiomycota</taxon>
        <taxon>Agaricomycotina</taxon>
        <taxon>Agaricomycetes</taxon>
        <taxon>Agaricomycetidae</taxon>
        <taxon>Agaricales</taxon>
        <taxon>Marasmiineae</taxon>
        <taxon>Marasmiaceae</taxon>
        <taxon>Paramarasmius</taxon>
    </lineage>
</organism>
<feature type="chain" id="PRO_5043979212" description="Major facilitator superfamily (MFS) profile domain-containing protein" evidence="9">
    <location>
        <begin position="21"/>
        <end position="354"/>
    </location>
</feature>
<evidence type="ECO:0000256" key="3">
    <source>
        <dbReference type="ARBA" id="ARBA00022448"/>
    </source>
</evidence>
<comment type="catalytic activity">
    <reaction evidence="7">
        <text>myo-inositol(out) + H(+)(out) = myo-inositol(in) + H(+)(in)</text>
        <dbReference type="Rhea" id="RHEA:60364"/>
        <dbReference type="ChEBI" id="CHEBI:15378"/>
        <dbReference type="ChEBI" id="CHEBI:17268"/>
    </reaction>
</comment>
<evidence type="ECO:0000256" key="4">
    <source>
        <dbReference type="ARBA" id="ARBA00022692"/>
    </source>
</evidence>
<keyword evidence="6 8" id="KW-0472">Membrane</keyword>
<sequence>MAMVPGFLFLLFMAFQPESPRWLVEHGRLDEAARTLSYVAGNDTSHQAIQVTLNEIKAEFAGKKALTLRQQITSMRESWPIAHRCFIPPLVMFFQQWTGTNAINYFSPQISASLGVDGTTAELFATGVYGVVKVVAVGIVIMVAVEGLGRKKCLLIGGIGQALMMFWIAGYSATHRPKEIGPASYISLLAVYLYAVFYCIGWGPIPWAVGAEVAPNHLRTVALSVSVGVSWLFSFTISKLTPIMLNEITYGTFLVFGVMCLIMSVWVYFFLPETRGVALEDMKYLFGEGWMIRSLQDAPMGYIFLGGKKAEPIEVLRETDEESGLRETLLNDAEDEDVEDTRKIVYQNRGSASI</sequence>
<gene>
    <name evidence="11" type="ORF">VNI00_001069</name>
</gene>
<dbReference type="SUPFAM" id="SSF103473">
    <property type="entry name" value="MFS general substrate transporter"/>
    <property type="match status" value="1"/>
</dbReference>
<accession>A0AAW0E8D8</accession>
<dbReference type="Pfam" id="PF00083">
    <property type="entry name" value="Sugar_tr"/>
    <property type="match status" value="1"/>
</dbReference>
<evidence type="ECO:0000313" key="12">
    <source>
        <dbReference type="Proteomes" id="UP001383192"/>
    </source>
</evidence>
<feature type="domain" description="Major facilitator superfamily (MFS) profile" evidence="10">
    <location>
        <begin position="1"/>
        <end position="275"/>
    </location>
</feature>